<organism evidence="2 3">
    <name type="scientific">[Candida] subhashii</name>
    <dbReference type="NCBI Taxonomy" id="561895"/>
    <lineage>
        <taxon>Eukaryota</taxon>
        <taxon>Fungi</taxon>
        <taxon>Dikarya</taxon>
        <taxon>Ascomycota</taxon>
        <taxon>Saccharomycotina</taxon>
        <taxon>Pichiomycetes</taxon>
        <taxon>Debaryomycetaceae</taxon>
        <taxon>Spathaspora</taxon>
    </lineage>
</organism>
<proteinExistence type="predicted"/>
<keyword evidence="3" id="KW-1185">Reference proteome</keyword>
<comment type="caution">
    <text evidence="2">The sequence shown here is derived from an EMBL/GenBank/DDBJ whole genome shotgun (WGS) entry which is preliminary data.</text>
</comment>
<dbReference type="OrthoDB" id="433457at2759"/>
<reference evidence="2 3" key="1">
    <citation type="journal article" date="2021" name="DNA Res.">
        <title>Genome analysis of Candida subhashii reveals its hybrid nature and dual mitochondrial genome conformations.</title>
        <authorList>
            <person name="Mixao V."/>
            <person name="Hegedusova E."/>
            <person name="Saus E."/>
            <person name="Pryszcz L.P."/>
            <person name="Cillingova A."/>
            <person name="Nosek J."/>
            <person name="Gabaldon T."/>
        </authorList>
    </citation>
    <scope>NUCLEOTIDE SEQUENCE [LARGE SCALE GENOMIC DNA]</scope>
    <source>
        <strain evidence="2 3">CBS 10753</strain>
    </source>
</reference>
<dbReference type="InterPro" id="IPR018846">
    <property type="entry name" value="Beta-prop_RSE1/DDB1/CPSF1_1st"/>
</dbReference>
<sequence>MFLLSQLAAPNAILTSLLLNHTTGTLILLTTVNSIKIYKVEDLQNHPLIELELTYKIVAITKFKSSRLSNEIIVTLDSEFNINYIYIEENLKVKLKTMMTLSTEGQSQALECDPIITIDKYENPNWILIHTFNDSIQVLYFDPDYNLFEIFNHELKSKSKKRVRASKIWDLVSFPLGSIKVLTIEILHNVEGTLAILYRQYDSTISMRYLKIEAKDKPPKLIKQFAVFNERPSLVIPMQKGGFLSIAPGSIFYFPPPEVKTISISTSIKDKSIVVSQNEMYILKSITHTTLESFISYTTIDADRTLLISESGTAYMLYINVEFSSRQIVILNQLSLIELGAVTIPTNTRVHHIGGDLFFQASRISRSCLFQILPNSPHINIVSYIDSSPPILDITTVSNNGDLEVFTCQGGYHGSELRKYSSGPYTLRKSRSAKFSHVEYSSIEVLQNEVNLISEDNSGITVNLKDFTLKGPISPNFKEHKLACYKSKVDSYVLTRGAYYANDKAMIDGPFTLGITLSDCTGIIGITETNELKVLQGMNEPINYSKEGFDEITSIDCAKSDNSYFILITGLKGSIAIFKLSNGNVMELFQEVLEDEPCILSSAIIPKADKVVIILSLDSGTVYQMVFSVHQKKLTKVNSLKQSFNTYPYTIRKSKSNILLFNKNEILLMAYDMLSGFYCHSSFTSKESIVDLQFASHNQIVVGFDTKRIASFVMEKESQRQAMIKYNSIYSRDLFTKCMNIPENNHLVAISTSRNDSSSKLVLVDKRKFETVFECAIASHNGEFVDMCYFPYDTESLYTFKDTVPDFVVLCLSSSKEYPIYAFKVVHDEIMFHSNLVINGFKSFEEINLQSISYLGNNRFLVSGNVYGIIQLTIQEDDNFNLQIINESIGSSPSFIASQASLQNHIAIGDVVSGVYYGRMADDNDELDLSEIIFDNSHSYLTSLALVQEEVSKSAISGDAMGNIMISGVDFPENQAFFNLADQINKICPILNDSTFQDLTRLALIGTVSGALYMLSKIRTEEGLPDIFGGEIFSSSAKSLSKWCTLGRNRNEVAEATNDIVINGNNITNVLLDKRHTQKPSINSRTKDQYSEVHGSDLASLQRIFFESQSL</sequence>
<evidence type="ECO:0000313" key="2">
    <source>
        <dbReference type="EMBL" id="KAG7664669.1"/>
    </source>
</evidence>
<evidence type="ECO:0000313" key="3">
    <source>
        <dbReference type="Proteomes" id="UP000694255"/>
    </source>
</evidence>
<feature type="domain" description="RSE1/DDB1/CPSF1 first beta-propeller" evidence="1">
    <location>
        <begin position="153"/>
        <end position="381"/>
    </location>
</feature>
<dbReference type="AlphaFoldDB" id="A0A8J5V3K2"/>
<gene>
    <name evidence="2" type="ORF">J8A68_001765</name>
</gene>
<dbReference type="GeneID" id="73468566"/>
<dbReference type="Proteomes" id="UP000694255">
    <property type="component" value="Unassembled WGS sequence"/>
</dbReference>
<dbReference type="RefSeq" id="XP_049264901.1">
    <property type="nucleotide sequence ID" value="XM_049405444.1"/>
</dbReference>
<dbReference type="Pfam" id="PF10433">
    <property type="entry name" value="Beta-prop_RSE1_1st"/>
    <property type="match status" value="1"/>
</dbReference>
<dbReference type="EMBL" id="JAGSYN010000067">
    <property type="protein sequence ID" value="KAG7664669.1"/>
    <property type="molecule type" value="Genomic_DNA"/>
</dbReference>
<name>A0A8J5V3K2_9ASCO</name>
<accession>A0A8J5V3K2</accession>
<evidence type="ECO:0000259" key="1">
    <source>
        <dbReference type="Pfam" id="PF10433"/>
    </source>
</evidence>
<protein>
    <recommendedName>
        <fullName evidence="1">RSE1/DDB1/CPSF1 first beta-propeller domain-containing protein</fullName>
    </recommendedName>
</protein>